<feature type="transmembrane region" description="Helical" evidence="1">
    <location>
        <begin position="118"/>
        <end position="140"/>
    </location>
</feature>
<dbReference type="AlphaFoldDB" id="A0A1Z3M0T7"/>
<accession>A0A1Z3M0T7</accession>
<feature type="transmembrane region" description="Helical" evidence="1">
    <location>
        <begin position="12"/>
        <end position="34"/>
    </location>
</feature>
<reference evidence="3 4" key="2">
    <citation type="submission" date="2017-06" db="EMBL/GenBank/DDBJ databases">
        <authorList>
            <person name="Kim H.J."/>
            <person name="Triplett B.A."/>
        </authorList>
    </citation>
    <scope>NUCLEOTIDE SEQUENCE [LARGE SCALE GENOMIC DNA]</scope>
    <source>
        <strain evidence="3 4">BZC3</strain>
    </source>
</reference>
<evidence type="ECO:0000259" key="2">
    <source>
        <dbReference type="Pfam" id="PF09834"/>
    </source>
</evidence>
<dbReference type="Pfam" id="PF09834">
    <property type="entry name" value="DUF2061"/>
    <property type="match status" value="2"/>
</dbReference>
<protein>
    <recommendedName>
        <fullName evidence="2">DUF2061 domain-containing protein</fullName>
    </recommendedName>
</protein>
<dbReference type="STRING" id="293.GCA_000988015_00861"/>
<evidence type="ECO:0000313" key="3">
    <source>
        <dbReference type="EMBL" id="ASD27965.1"/>
    </source>
</evidence>
<keyword evidence="1" id="KW-1133">Transmembrane helix</keyword>
<dbReference type="EMBL" id="CP021995">
    <property type="protein sequence ID" value="ASD27965.1"/>
    <property type="molecule type" value="Genomic_DNA"/>
</dbReference>
<evidence type="ECO:0000313" key="4">
    <source>
        <dbReference type="Proteomes" id="UP000197024"/>
    </source>
</evidence>
<keyword evidence="1" id="KW-0812">Transmembrane</keyword>
<sequence>MVRILINTARQLALKIASYGAMHLIVAILVAFALTRDWRLALAVGVVEPTFQTIAYSIHDRVWHRVERRKMLSGVEETAEAFTARLEVMNAHEQNRAHNHHGQGHGHSHALPRNLKQIALKTVTYGVMHFTVAVLVAFALTRDIRIALAIGTIEPLVQTVFFTLHDRIWTRVEAKKAARRAAAAAEGASA</sequence>
<dbReference type="InterPro" id="IPR018638">
    <property type="entry name" value="DUF2061_membrane"/>
</dbReference>
<evidence type="ECO:0000256" key="1">
    <source>
        <dbReference type="SAM" id="Phobius"/>
    </source>
</evidence>
<dbReference type="RefSeq" id="WP_088411459.1">
    <property type="nucleotide sequence ID" value="NZ_CP021995.1"/>
</dbReference>
<name>A0A1Z3M0T7_BREDI</name>
<organism evidence="3 4">
    <name type="scientific">Brevundimonas diminuta</name>
    <name type="common">Pseudomonas diminuta</name>
    <dbReference type="NCBI Taxonomy" id="293"/>
    <lineage>
        <taxon>Bacteria</taxon>
        <taxon>Pseudomonadati</taxon>
        <taxon>Pseudomonadota</taxon>
        <taxon>Alphaproteobacteria</taxon>
        <taxon>Caulobacterales</taxon>
        <taxon>Caulobacteraceae</taxon>
        <taxon>Brevundimonas</taxon>
    </lineage>
</organism>
<gene>
    <name evidence="3" type="ORF">CD943_14360</name>
</gene>
<feature type="domain" description="DUF2061" evidence="2">
    <location>
        <begin position="120"/>
        <end position="170"/>
    </location>
</feature>
<proteinExistence type="predicted"/>
<dbReference type="Proteomes" id="UP000197024">
    <property type="component" value="Chromosome"/>
</dbReference>
<reference evidence="3 4" key="1">
    <citation type="submission" date="2017-06" db="EMBL/GenBank/DDBJ databases">
        <title>Biodegradation of gentamicin by bacterial consortia AMQD4 in synthetic medium and raw gentamicin sewage.</title>
        <authorList>
            <person name="Chang H."/>
            <person name="Feng Y."/>
            <person name="Li Z."/>
            <person name="Xue J."/>
            <person name="Cheng D."/>
        </authorList>
    </citation>
    <scope>NUCLEOTIDE SEQUENCE [LARGE SCALE GENOMIC DNA]</scope>
    <source>
        <strain evidence="3 4">BZC3</strain>
    </source>
</reference>
<keyword evidence="1" id="KW-0472">Membrane</keyword>
<feature type="domain" description="DUF2061" evidence="2">
    <location>
        <begin position="14"/>
        <end position="64"/>
    </location>
</feature>